<feature type="compositionally biased region" description="Polar residues" evidence="1">
    <location>
        <begin position="373"/>
        <end position="391"/>
    </location>
</feature>
<sequence length="411" mass="47721">MSKWTLNIGLCLMWMIVIETWIVMTQRRDQYLPKPHAKDTICQSFQQNNDSQLNILAIGITRDGYLRLITKNNLSYVMPAYALDPTNNKLYLMTWPQPLDIQLSKFFDYYKPIMKFNSLVWLMFDQDGDWICVATNYSQTEDAFNYDIKHRREITGWYYLDANLIVLSADVNCQFYTIKVSTSLRISRSQCEKSIKELPIVLPKTGHSVICFDESGNNITIVRVKDEPAYCKKPVQWPILTGFVFHGNFYLFGHSYVYVFEENAYMNERKMYPFQQIRYDSFFRCMGFIENATCPKNYLCWVILVIIMLMVISMMIIWSIFFTCRRRRARQQSMIAEKTMNSKYIFSKLSTKRSKASSLQNGTAQPPVMADNQAASSTGSSCVDSNMISNTSASRSKRSSKRSPSSRAKST</sequence>
<feature type="transmembrane region" description="Helical" evidence="2">
    <location>
        <begin position="301"/>
        <end position="324"/>
    </location>
</feature>
<evidence type="ECO:0000313" key="3">
    <source>
        <dbReference type="EMBL" id="KAH9425290.1"/>
    </source>
</evidence>
<dbReference type="EMBL" id="NJHN03000019">
    <property type="protein sequence ID" value="KAH9425290.1"/>
    <property type="molecule type" value="Genomic_DNA"/>
</dbReference>
<gene>
    <name evidence="3" type="ORF">DERP_013482</name>
</gene>
<evidence type="ECO:0000256" key="1">
    <source>
        <dbReference type="SAM" id="MobiDB-lite"/>
    </source>
</evidence>
<protein>
    <submittedName>
        <fullName evidence="3">Uncharacterized protein</fullName>
    </submittedName>
</protein>
<dbReference type="Proteomes" id="UP000887458">
    <property type="component" value="Unassembled WGS sequence"/>
</dbReference>
<comment type="caution">
    <text evidence="3">The sequence shown here is derived from an EMBL/GenBank/DDBJ whole genome shotgun (WGS) entry which is preliminary data.</text>
</comment>
<keyword evidence="2" id="KW-0812">Transmembrane</keyword>
<feature type="region of interest" description="Disordered" evidence="1">
    <location>
        <begin position="357"/>
        <end position="411"/>
    </location>
</feature>
<feature type="compositionally biased region" description="Low complexity" evidence="1">
    <location>
        <begin position="402"/>
        <end position="411"/>
    </location>
</feature>
<organism evidence="3 4">
    <name type="scientific">Dermatophagoides pteronyssinus</name>
    <name type="common">European house dust mite</name>
    <dbReference type="NCBI Taxonomy" id="6956"/>
    <lineage>
        <taxon>Eukaryota</taxon>
        <taxon>Metazoa</taxon>
        <taxon>Ecdysozoa</taxon>
        <taxon>Arthropoda</taxon>
        <taxon>Chelicerata</taxon>
        <taxon>Arachnida</taxon>
        <taxon>Acari</taxon>
        <taxon>Acariformes</taxon>
        <taxon>Sarcoptiformes</taxon>
        <taxon>Astigmata</taxon>
        <taxon>Psoroptidia</taxon>
        <taxon>Analgoidea</taxon>
        <taxon>Pyroglyphidae</taxon>
        <taxon>Dermatophagoidinae</taxon>
        <taxon>Dermatophagoides</taxon>
    </lineage>
</organism>
<accession>A0ABQ8JSB6</accession>
<reference evidence="3 4" key="1">
    <citation type="journal article" date="2018" name="J. Allergy Clin. Immunol.">
        <title>High-quality assembly of Dermatophagoides pteronyssinus genome and transcriptome reveals a wide range of novel allergens.</title>
        <authorList>
            <person name="Liu X.Y."/>
            <person name="Yang K.Y."/>
            <person name="Wang M.Q."/>
            <person name="Kwok J.S."/>
            <person name="Zeng X."/>
            <person name="Yang Z."/>
            <person name="Xiao X.J."/>
            <person name="Lau C.P."/>
            <person name="Li Y."/>
            <person name="Huang Z.M."/>
            <person name="Ba J.G."/>
            <person name="Yim A.K."/>
            <person name="Ouyang C.Y."/>
            <person name="Ngai S.M."/>
            <person name="Chan T.F."/>
            <person name="Leung E.L."/>
            <person name="Liu L."/>
            <person name="Liu Z.G."/>
            <person name="Tsui S.K."/>
        </authorList>
    </citation>
    <scope>NUCLEOTIDE SEQUENCE [LARGE SCALE GENOMIC DNA]</scope>
    <source>
        <strain evidence="3">Derp</strain>
    </source>
</reference>
<feature type="transmembrane region" description="Helical" evidence="2">
    <location>
        <begin position="6"/>
        <end position="24"/>
    </location>
</feature>
<keyword evidence="2" id="KW-0472">Membrane</keyword>
<keyword evidence="4" id="KW-1185">Reference proteome</keyword>
<evidence type="ECO:0000256" key="2">
    <source>
        <dbReference type="SAM" id="Phobius"/>
    </source>
</evidence>
<name>A0ABQ8JSB6_DERPT</name>
<proteinExistence type="predicted"/>
<keyword evidence="2" id="KW-1133">Transmembrane helix</keyword>
<evidence type="ECO:0000313" key="4">
    <source>
        <dbReference type="Proteomes" id="UP000887458"/>
    </source>
</evidence>
<reference evidence="3 4" key="2">
    <citation type="journal article" date="2022" name="Mol. Biol. Evol.">
        <title>Comparative Genomics Reveals Insights into the Divergent Evolution of Astigmatic Mites and Household Pest Adaptations.</title>
        <authorList>
            <person name="Xiong Q."/>
            <person name="Wan A.T."/>
            <person name="Liu X."/>
            <person name="Fung C.S."/>
            <person name="Xiao X."/>
            <person name="Malainual N."/>
            <person name="Hou J."/>
            <person name="Wang L."/>
            <person name="Wang M."/>
            <person name="Yang K.Y."/>
            <person name="Cui Y."/>
            <person name="Leung E.L."/>
            <person name="Nong W."/>
            <person name="Shin S.K."/>
            <person name="Au S.W."/>
            <person name="Jeong K.Y."/>
            <person name="Chew F.T."/>
            <person name="Hui J.H."/>
            <person name="Leung T.F."/>
            <person name="Tungtrongchitr A."/>
            <person name="Zhong N."/>
            <person name="Liu Z."/>
            <person name="Tsui S.K."/>
        </authorList>
    </citation>
    <scope>NUCLEOTIDE SEQUENCE [LARGE SCALE GENOMIC DNA]</scope>
    <source>
        <strain evidence="3">Derp</strain>
    </source>
</reference>
<feature type="transmembrane region" description="Helical" evidence="2">
    <location>
        <begin position="239"/>
        <end position="259"/>
    </location>
</feature>